<dbReference type="EMBL" id="CP026652">
    <property type="protein sequence ID" value="AVH59966.1"/>
    <property type="molecule type" value="Genomic_DNA"/>
</dbReference>
<dbReference type="Proteomes" id="UP000238413">
    <property type="component" value="Chromosome"/>
</dbReference>
<protein>
    <submittedName>
        <fullName evidence="1">Uncharacterized protein</fullName>
    </submittedName>
</protein>
<gene>
    <name evidence="1" type="ORF">C4B68_33995</name>
</gene>
<name>A0ABM6SZI4_9ACTN</name>
<evidence type="ECO:0000313" key="2">
    <source>
        <dbReference type="Proteomes" id="UP000238413"/>
    </source>
</evidence>
<keyword evidence="2" id="KW-1185">Reference proteome</keyword>
<accession>A0ABM6SZI4</accession>
<reference evidence="1 2" key="1">
    <citation type="submission" date="2018-02" db="EMBL/GenBank/DDBJ databases">
        <title>Complete genome sequence of Streptomyces dengpaensis, the producer of angucyclines.</title>
        <authorList>
            <person name="Yumei L."/>
        </authorList>
    </citation>
    <scope>NUCLEOTIDE SEQUENCE [LARGE SCALE GENOMIC DNA]</scope>
    <source>
        <strain evidence="1 2">XZHG99</strain>
    </source>
</reference>
<dbReference type="RefSeq" id="WP_099500346.1">
    <property type="nucleotide sequence ID" value="NZ_CP026652.1"/>
</dbReference>
<sequence length="69" mass="7312">MNDADIKAFCAAHNIKTEIVTDPSGASQLAVNEDGMRQLADLAPDPVRAHALVDQLLTDAAADEEPPRS</sequence>
<organism evidence="1 2">
    <name type="scientific">Streptomyces dengpaensis</name>
    <dbReference type="NCBI Taxonomy" id="2049881"/>
    <lineage>
        <taxon>Bacteria</taxon>
        <taxon>Bacillati</taxon>
        <taxon>Actinomycetota</taxon>
        <taxon>Actinomycetes</taxon>
        <taxon>Kitasatosporales</taxon>
        <taxon>Streptomycetaceae</taxon>
        <taxon>Streptomyces</taxon>
    </lineage>
</organism>
<proteinExistence type="predicted"/>
<evidence type="ECO:0000313" key="1">
    <source>
        <dbReference type="EMBL" id="AVH59966.1"/>
    </source>
</evidence>